<name>A0A4S4MKU8_9APHY</name>
<sequence length="538" mass="58867">MSPKPSQEIKQSQPTQEEAAPATPRGPRSAYSASSFVQIENQGLEGTAINVDTWSFERHTYPISMWADTRTPTSVMGEDPKYFERMIQNLIDITMPQWPAEIPKSKGIANALCRVSKHISSQLELLKFKPTKYVAQDIIDRELAMTYLGATWSRAVDIQKVYSPTQGAAIEGDASREGSQVTSSWSKTLFGMSEATSRFPWDAFIHYFATDDSGDSDTCHPIVEVTIKHCRNLVQDSTWPTPDSNGKESLDKQFNRASAFEVLCRDSQTTFYLDSTTNQFGRRKILAFHLAGCSQEDVDKYEEHREYKLKNATARAELWKQQLNERKKKHQSHPETHPVPETAGNPNHEPSTGKCDMALLVPIRGFFGSLMTDRGHQGNCKKFRPVSLPDAKVKAVATSEDKGEPESVAEVEKAGPETELKEITGSSAQGISLTVTAARDRPPVDPAATSAAVISKGANLQTFAGALGNVTSPPVTQLANGQFQVTGNSAFNTLSDALTRSCDVQHNQCANAANAAGNKGDLTVTACGDQQTQCDASR</sequence>
<feature type="region of interest" description="Disordered" evidence="1">
    <location>
        <begin position="324"/>
        <end position="354"/>
    </location>
</feature>
<evidence type="ECO:0000313" key="3">
    <source>
        <dbReference type="Proteomes" id="UP000308730"/>
    </source>
</evidence>
<protein>
    <submittedName>
        <fullName evidence="2">Uncharacterized protein</fullName>
    </submittedName>
</protein>
<accession>A0A4S4MKU8</accession>
<feature type="region of interest" description="Disordered" evidence="1">
    <location>
        <begin position="397"/>
        <end position="417"/>
    </location>
</feature>
<reference evidence="2 3" key="1">
    <citation type="submission" date="2019-02" db="EMBL/GenBank/DDBJ databases">
        <title>Genome sequencing of the rare red list fungi Antrodiella citrinella (Flaviporus citrinellus).</title>
        <authorList>
            <person name="Buettner E."/>
            <person name="Kellner H."/>
        </authorList>
    </citation>
    <scope>NUCLEOTIDE SEQUENCE [LARGE SCALE GENOMIC DNA]</scope>
    <source>
        <strain evidence="2 3">DSM 108506</strain>
    </source>
</reference>
<gene>
    <name evidence="2" type="ORF">EUX98_g7838</name>
</gene>
<feature type="compositionally biased region" description="Basic and acidic residues" evidence="1">
    <location>
        <begin position="399"/>
        <end position="417"/>
    </location>
</feature>
<proteinExistence type="predicted"/>
<dbReference type="AlphaFoldDB" id="A0A4S4MKU8"/>
<organism evidence="2 3">
    <name type="scientific">Antrodiella citrinella</name>
    <dbReference type="NCBI Taxonomy" id="2447956"/>
    <lineage>
        <taxon>Eukaryota</taxon>
        <taxon>Fungi</taxon>
        <taxon>Dikarya</taxon>
        <taxon>Basidiomycota</taxon>
        <taxon>Agaricomycotina</taxon>
        <taxon>Agaricomycetes</taxon>
        <taxon>Polyporales</taxon>
        <taxon>Steccherinaceae</taxon>
        <taxon>Antrodiella</taxon>
    </lineage>
</organism>
<keyword evidence="3" id="KW-1185">Reference proteome</keyword>
<dbReference type="OrthoDB" id="2507450at2759"/>
<comment type="caution">
    <text evidence="2">The sequence shown here is derived from an EMBL/GenBank/DDBJ whole genome shotgun (WGS) entry which is preliminary data.</text>
</comment>
<dbReference type="Proteomes" id="UP000308730">
    <property type="component" value="Unassembled WGS sequence"/>
</dbReference>
<feature type="region of interest" description="Disordered" evidence="1">
    <location>
        <begin position="1"/>
        <end position="32"/>
    </location>
</feature>
<feature type="compositionally biased region" description="Polar residues" evidence="1">
    <location>
        <begin position="1"/>
        <end position="16"/>
    </location>
</feature>
<dbReference type="EMBL" id="SGPM01000361">
    <property type="protein sequence ID" value="THH26349.1"/>
    <property type="molecule type" value="Genomic_DNA"/>
</dbReference>
<evidence type="ECO:0000313" key="2">
    <source>
        <dbReference type="EMBL" id="THH26349.1"/>
    </source>
</evidence>
<evidence type="ECO:0000256" key="1">
    <source>
        <dbReference type="SAM" id="MobiDB-lite"/>
    </source>
</evidence>